<dbReference type="Proteomes" id="UP001345827">
    <property type="component" value="Unassembled WGS sequence"/>
</dbReference>
<gene>
    <name evidence="3" type="ORF">LTR25_003609</name>
</gene>
<accession>A0AAV9QDZ6</accession>
<dbReference type="PANTHER" id="PTHR10666">
    <property type="entry name" value="UBIQUITIN"/>
    <property type="match status" value="1"/>
</dbReference>
<dbReference type="InterPro" id="IPR029071">
    <property type="entry name" value="Ubiquitin-like_domsf"/>
</dbReference>
<feature type="domain" description="Ubiquitin-like" evidence="2">
    <location>
        <begin position="194"/>
        <end position="270"/>
    </location>
</feature>
<evidence type="ECO:0000256" key="1">
    <source>
        <dbReference type="SAM" id="MobiDB-lite"/>
    </source>
</evidence>
<dbReference type="InterPro" id="IPR000626">
    <property type="entry name" value="Ubiquitin-like_dom"/>
</dbReference>
<evidence type="ECO:0000313" key="3">
    <source>
        <dbReference type="EMBL" id="KAK5539904.1"/>
    </source>
</evidence>
<name>A0AAV9QDZ6_9PEZI</name>
<evidence type="ECO:0000313" key="4">
    <source>
        <dbReference type="Proteomes" id="UP001345827"/>
    </source>
</evidence>
<organism evidence="3 4">
    <name type="scientific">Vermiconidia calcicola</name>
    <dbReference type="NCBI Taxonomy" id="1690605"/>
    <lineage>
        <taxon>Eukaryota</taxon>
        <taxon>Fungi</taxon>
        <taxon>Dikarya</taxon>
        <taxon>Ascomycota</taxon>
        <taxon>Pezizomycotina</taxon>
        <taxon>Dothideomycetes</taxon>
        <taxon>Dothideomycetidae</taxon>
        <taxon>Mycosphaerellales</taxon>
        <taxon>Extremaceae</taxon>
        <taxon>Vermiconidia</taxon>
    </lineage>
</organism>
<dbReference type="SUPFAM" id="SSF54236">
    <property type="entry name" value="Ubiquitin-like"/>
    <property type="match status" value="1"/>
</dbReference>
<comment type="caution">
    <text evidence="3">The sequence shown here is derived from an EMBL/GenBank/DDBJ whole genome shotgun (WGS) entry which is preliminary data.</text>
</comment>
<dbReference type="PRINTS" id="PR00348">
    <property type="entry name" value="UBIQUITIN"/>
</dbReference>
<dbReference type="EMBL" id="JAXLQG010000005">
    <property type="protein sequence ID" value="KAK5539904.1"/>
    <property type="molecule type" value="Genomic_DNA"/>
</dbReference>
<proteinExistence type="predicted"/>
<dbReference type="AlphaFoldDB" id="A0AAV9QDZ6"/>
<feature type="region of interest" description="Disordered" evidence="1">
    <location>
        <begin position="391"/>
        <end position="411"/>
    </location>
</feature>
<dbReference type="PROSITE" id="PS50053">
    <property type="entry name" value="UBIQUITIN_2"/>
    <property type="match status" value="1"/>
</dbReference>
<dbReference type="SMART" id="SM00213">
    <property type="entry name" value="UBQ"/>
    <property type="match status" value="1"/>
</dbReference>
<dbReference type="Pfam" id="PF00240">
    <property type="entry name" value="ubiquitin"/>
    <property type="match status" value="1"/>
</dbReference>
<keyword evidence="4" id="KW-1185">Reference proteome</keyword>
<dbReference type="Gene3D" id="3.10.20.90">
    <property type="entry name" value="Phosphatidylinositol 3-kinase Catalytic Subunit, Chain A, domain 1"/>
    <property type="match status" value="1"/>
</dbReference>
<dbReference type="InterPro" id="IPR050158">
    <property type="entry name" value="Ubiquitin_ubiquitin-like"/>
</dbReference>
<protein>
    <recommendedName>
        <fullName evidence="2">Ubiquitin-like domain-containing protein</fullName>
    </recommendedName>
</protein>
<reference evidence="3 4" key="1">
    <citation type="submission" date="2023-06" db="EMBL/GenBank/DDBJ databases">
        <title>Black Yeasts Isolated from many extreme environments.</title>
        <authorList>
            <person name="Coleine C."/>
            <person name="Stajich J.E."/>
            <person name="Selbmann L."/>
        </authorList>
    </citation>
    <scope>NUCLEOTIDE SEQUENCE [LARGE SCALE GENOMIC DNA]</scope>
    <source>
        <strain evidence="3 4">CCFEE 5887</strain>
    </source>
</reference>
<sequence>MTRHAYDCRVRGDHVVEIQRQNGVEEMDISFKRTVRVPDNCDHSKLPPDLGNFPLFKTKDYGHALPASMVAKGGLFMPMHSREAMWINFSGSTPFAVKVYVGSVNAVSGEAAAETENAKLDRLAHSSEKEKVQDYVVVPHQQWLDGVTCDSGFVQQFVAMDLGNGYTVEAQVTGQEARGGLQFEITPVNLGYLFSVQVKRLGGKTTELPIGAHSTVADVKRLMALKEGIPAFDQRLIYAGRQLEDSQLVLELTEGDETATFHLVLRMRGGGGPRPNNCREMGIAVGGFIEQGIVHDPYPAAAWNTAATVVFNVQILNASTFEAVTGIPAPETPITMETYSNLGLPFFELPEEKSGISGRFDLISVGEHDGLNEENFPVPIHVLGNFQPRKSTGIPKGSKASSDDDIANPAGPLQKFRHVSELVKEVEDLSVDASD</sequence>
<dbReference type="InterPro" id="IPR019956">
    <property type="entry name" value="Ubiquitin_dom"/>
</dbReference>
<evidence type="ECO:0000259" key="2">
    <source>
        <dbReference type="PROSITE" id="PS50053"/>
    </source>
</evidence>